<dbReference type="PROSITE" id="PS51898">
    <property type="entry name" value="TYR_RECOMBINASE"/>
    <property type="match status" value="1"/>
</dbReference>
<evidence type="ECO:0000313" key="4">
    <source>
        <dbReference type="Proteomes" id="UP000050557"/>
    </source>
</evidence>
<dbReference type="Pfam" id="PF00589">
    <property type="entry name" value="Phage_integrase"/>
    <property type="match status" value="1"/>
</dbReference>
<keyword evidence="1" id="KW-0233">DNA recombination</keyword>
<protein>
    <submittedName>
        <fullName evidence="3">Putative integrase XerC</fullName>
    </submittedName>
</protein>
<evidence type="ECO:0000259" key="2">
    <source>
        <dbReference type="PROSITE" id="PS51898"/>
    </source>
</evidence>
<dbReference type="GO" id="GO:0015074">
    <property type="term" value="P:DNA integration"/>
    <property type="evidence" value="ECO:0007669"/>
    <property type="project" value="InterPro"/>
</dbReference>
<feature type="domain" description="Tyr recombinase" evidence="2">
    <location>
        <begin position="1"/>
        <end position="110"/>
    </location>
</feature>
<proteinExistence type="predicted"/>
<dbReference type="GO" id="GO:0006310">
    <property type="term" value="P:DNA recombination"/>
    <property type="evidence" value="ECO:0007669"/>
    <property type="project" value="UniProtKB-KW"/>
</dbReference>
<dbReference type="GO" id="GO:0003677">
    <property type="term" value="F:DNA binding"/>
    <property type="evidence" value="ECO:0007669"/>
    <property type="project" value="InterPro"/>
</dbReference>
<sequence>MMPHLVRVMDTAKKIGFSGTDQVFNINRFSGRYKREHMNSDQVEAMYKKLTNMTGTRMTPHRFRHTIASELMRQPERNIHITKNLLNHSNIATTMEYIEPDYDLMREVMNGRGQ</sequence>
<dbReference type="InterPro" id="IPR002104">
    <property type="entry name" value="Integrase_catalytic"/>
</dbReference>
<evidence type="ECO:0000313" key="3">
    <source>
        <dbReference type="EMBL" id="KPX48645.1"/>
    </source>
</evidence>
<organism evidence="3 4">
    <name type="scientific">Pseudomonas syringae pv. helianthi</name>
    <dbReference type="NCBI Taxonomy" id="251654"/>
    <lineage>
        <taxon>Bacteria</taxon>
        <taxon>Pseudomonadati</taxon>
        <taxon>Pseudomonadota</taxon>
        <taxon>Gammaproteobacteria</taxon>
        <taxon>Pseudomonadales</taxon>
        <taxon>Pseudomonadaceae</taxon>
        <taxon>Pseudomonas</taxon>
    </lineage>
</organism>
<dbReference type="EMBL" id="LJQM01000041">
    <property type="protein sequence ID" value="KPX48645.1"/>
    <property type="molecule type" value="Genomic_DNA"/>
</dbReference>
<dbReference type="SUPFAM" id="SSF56349">
    <property type="entry name" value="DNA breaking-rejoining enzymes"/>
    <property type="match status" value="1"/>
</dbReference>
<comment type="caution">
    <text evidence="3">The sequence shown here is derived from an EMBL/GenBank/DDBJ whole genome shotgun (WGS) entry which is preliminary data.</text>
</comment>
<evidence type="ECO:0000256" key="1">
    <source>
        <dbReference type="ARBA" id="ARBA00023172"/>
    </source>
</evidence>
<accession>A0A0P9WBY1</accession>
<dbReference type="Proteomes" id="UP000050557">
    <property type="component" value="Unassembled WGS sequence"/>
</dbReference>
<name>A0A0P9WBY1_9PSED</name>
<dbReference type="CDD" id="cd00397">
    <property type="entry name" value="DNA_BRE_C"/>
    <property type="match status" value="1"/>
</dbReference>
<dbReference type="InterPro" id="IPR013762">
    <property type="entry name" value="Integrase-like_cat_sf"/>
</dbReference>
<dbReference type="AlphaFoldDB" id="A0A0P9WBY1"/>
<dbReference type="PATRIC" id="fig|251654.3.peg.2465"/>
<reference evidence="3 4" key="1">
    <citation type="submission" date="2015-09" db="EMBL/GenBank/DDBJ databases">
        <title>Genome announcement of multiple Pseudomonas syringae strains.</title>
        <authorList>
            <person name="Thakur S."/>
            <person name="Wang P.W."/>
            <person name="Gong Y."/>
            <person name="Weir B.S."/>
            <person name="Guttman D.S."/>
        </authorList>
    </citation>
    <scope>NUCLEOTIDE SEQUENCE [LARGE SCALE GENOMIC DNA]</scope>
    <source>
        <strain evidence="3 4">ICMP4531</strain>
    </source>
</reference>
<dbReference type="InterPro" id="IPR011010">
    <property type="entry name" value="DNA_brk_join_enz"/>
</dbReference>
<gene>
    <name evidence="3" type="ORF">ALO68_05043</name>
</gene>
<dbReference type="Gene3D" id="1.10.443.10">
    <property type="entry name" value="Intergrase catalytic core"/>
    <property type="match status" value="1"/>
</dbReference>